<feature type="active site" description="Charge relay system" evidence="7">
    <location>
        <position position="153"/>
    </location>
</feature>
<dbReference type="NCBIfam" id="TIGR02037">
    <property type="entry name" value="degP_htrA_DO"/>
    <property type="match status" value="1"/>
</dbReference>
<dbReference type="SUPFAM" id="SSF50494">
    <property type="entry name" value="Trypsin-like serine proteases"/>
    <property type="match status" value="1"/>
</dbReference>
<dbReference type="EMBL" id="AP018042">
    <property type="protein sequence ID" value="BAX81259.1"/>
    <property type="molecule type" value="Genomic_DNA"/>
</dbReference>
<dbReference type="InterPro" id="IPR036034">
    <property type="entry name" value="PDZ_sf"/>
</dbReference>
<evidence type="ECO:0000313" key="12">
    <source>
        <dbReference type="Proteomes" id="UP000218267"/>
    </source>
</evidence>
<keyword evidence="2" id="KW-0645">Protease</keyword>
<sequence length="482" mass="52759">MKVKLFLGKLAIAVLGGTIAILLFVLFVDKKERIISVPEARTTQLANHSFASVAQVDLTYAAERSVKSVVHVKTLYSNEEYQSNPFYDFLFGENGRQQQPKAILGSGSGVIISEDGYIVTNNHVVQGSNLINVVLYDKREYEGKLVGHDPYTDLALIKIDEKDLPKMDFGNSDAIKLGEWVLAVGNPFNLTSTVTAGIISAKARTLGLTGNRMSIESFLQTDAAVNPGNSGGALVDAKGQLIGINTAIESRTGSYSGYSFAIPVTIVEKVIGDLKKYGEVQRAFIGVSIRTVDANLADEYKIDKIEGVYVADLNENGAAEESGIKKGDIILNIDGQVVNSSSELQEQVSKFHPGDKISVLIKRDKERKQIDVILRNKLGNTNVIKSKDLAFLGAEFEPISTKEKYRLQINRGVRIKSLRSGKFKDEDIKEGFIIYKINETPISNVDDIKDALQSVKDGGVFISGIYPDGSVKYYAFSLINKD</sequence>
<dbReference type="Pfam" id="PF12812">
    <property type="entry name" value="PDZ_1"/>
    <property type="match status" value="1"/>
</dbReference>
<dbReference type="InterPro" id="IPR025926">
    <property type="entry name" value="PDZ-like_dom"/>
</dbReference>
<dbReference type="Pfam" id="PF13365">
    <property type="entry name" value="Trypsin_2"/>
    <property type="match status" value="1"/>
</dbReference>
<dbReference type="GO" id="GO:0004252">
    <property type="term" value="F:serine-type endopeptidase activity"/>
    <property type="evidence" value="ECO:0007669"/>
    <property type="project" value="InterPro"/>
</dbReference>
<feature type="binding site" evidence="8">
    <location>
        <position position="123"/>
    </location>
    <ligand>
        <name>substrate</name>
    </ligand>
</feature>
<reference evidence="11 12" key="1">
    <citation type="journal article" date="2018" name="Mar. Genomics">
        <title>Complete genome sequence of Marinifilaceae bacterium strain SPP2, isolated from the Antarctic marine sediment.</title>
        <authorList>
            <person name="Watanabe M."/>
            <person name="Kojima H."/>
            <person name="Fukui M."/>
        </authorList>
    </citation>
    <scope>NUCLEOTIDE SEQUENCE [LARGE SCALE GENOMIC DNA]</scope>
    <source>
        <strain evidence="11 12">SPP2</strain>
    </source>
</reference>
<dbReference type="GO" id="GO:0006508">
    <property type="term" value="P:proteolysis"/>
    <property type="evidence" value="ECO:0007669"/>
    <property type="project" value="UniProtKB-KW"/>
</dbReference>
<keyword evidence="9" id="KW-1133">Transmembrane helix</keyword>
<dbReference type="InterPro" id="IPR009003">
    <property type="entry name" value="Peptidase_S1_PA"/>
</dbReference>
<dbReference type="OrthoDB" id="9758917at2"/>
<accession>A0A1Y1CLG7</accession>
<dbReference type="InterPro" id="IPR001478">
    <property type="entry name" value="PDZ"/>
</dbReference>
<reference evidence="12" key="2">
    <citation type="journal article" date="2020" name="Antonie Van Leeuwenhoek">
        <title>Labilibaculum antarcticum sp. nov., a novel facultative anaerobic, psychrotorelant bacterium isolated from marine sediment of Antarctica.</title>
        <authorList>
            <person name="Watanabe M."/>
            <person name="Kojima H."/>
            <person name="Fukui M."/>
        </authorList>
    </citation>
    <scope>NUCLEOTIDE SEQUENCE [LARGE SCALE GENOMIC DNA]</scope>
    <source>
        <strain evidence="12">SPP2</strain>
    </source>
</reference>
<organism evidence="11 12">
    <name type="scientific">Labilibaculum antarcticum</name>
    <dbReference type="NCBI Taxonomy" id="1717717"/>
    <lineage>
        <taxon>Bacteria</taxon>
        <taxon>Pseudomonadati</taxon>
        <taxon>Bacteroidota</taxon>
        <taxon>Bacteroidia</taxon>
        <taxon>Marinilabiliales</taxon>
        <taxon>Marinifilaceae</taxon>
        <taxon>Labilibaculum</taxon>
    </lineage>
</organism>
<keyword evidence="6" id="KW-0720">Serine protease</keyword>
<evidence type="ECO:0000256" key="5">
    <source>
        <dbReference type="ARBA" id="ARBA00022801"/>
    </source>
</evidence>
<keyword evidence="3" id="KW-0732">Signal</keyword>
<comment type="similarity">
    <text evidence="1">Belongs to the peptidase S1C family.</text>
</comment>
<dbReference type="InterPro" id="IPR011782">
    <property type="entry name" value="Pept_S1C_Do"/>
</dbReference>
<dbReference type="Gene3D" id="2.30.42.10">
    <property type="match status" value="2"/>
</dbReference>
<dbReference type="KEGG" id="mbas:ALGA_2954"/>
<evidence type="ECO:0000256" key="4">
    <source>
        <dbReference type="ARBA" id="ARBA00022737"/>
    </source>
</evidence>
<dbReference type="Gene3D" id="2.40.10.120">
    <property type="match status" value="1"/>
</dbReference>
<feature type="active site" description="Charge relay system" evidence="7">
    <location>
        <position position="123"/>
    </location>
</feature>
<evidence type="ECO:0000313" key="11">
    <source>
        <dbReference type="EMBL" id="BAX81259.1"/>
    </source>
</evidence>
<feature type="active site" description="Charge relay system" evidence="7">
    <location>
        <position position="230"/>
    </location>
</feature>
<feature type="binding site" evidence="8">
    <location>
        <position position="153"/>
    </location>
    <ligand>
        <name>substrate</name>
    </ligand>
</feature>
<dbReference type="AlphaFoldDB" id="A0A1Y1CLG7"/>
<keyword evidence="4" id="KW-0677">Repeat</keyword>
<feature type="transmembrane region" description="Helical" evidence="9">
    <location>
        <begin position="6"/>
        <end position="28"/>
    </location>
</feature>
<evidence type="ECO:0000256" key="6">
    <source>
        <dbReference type="ARBA" id="ARBA00022825"/>
    </source>
</evidence>
<dbReference type="Proteomes" id="UP000218267">
    <property type="component" value="Chromosome"/>
</dbReference>
<evidence type="ECO:0000256" key="1">
    <source>
        <dbReference type="ARBA" id="ARBA00010541"/>
    </source>
</evidence>
<evidence type="ECO:0000256" key="3">
    <source>
        <dbReference type="ARBA" id="ARBA00022729"/>
    </source>
</evidence>
<dbReference type="PROSITE" id="PS50106">
    <property type="entry name" value="PDZ"/>
    <property type="match status" value="1"/>
</dbReference>
<dbReference type="PANTHER" id="PTHR22939">
    <property type="entry name" value="SERINE PROTEASE FAMILY S1C HTRA-RELATED"/>
    <property type="match status" value="1"/>
</dbReference>
<dbReference type="RefSeq" id="WP_096430442.1">
    <property type="nucleotide sequence ID" value="NZ_AP018042.1"/>
</dbReference>
<proteinExistence type="inferred from homology"/>
<protein>
    <submittedName>
        <fullName evidence="11">Deoxyribonuclease HsdR</fullName>
    </submittedName>
</protein>
<keyword evidence="12" id="KW-1185">Reference proteome</keyword>
<dbReference type="SMART" id="SM00228">
    <property type="entry name" value="PDZ"/>
    <property type="match status" value="1"/>
</dbReference>
<feature type="domain" description="PDZ" evidence="10">
    <location>
        <begin position="263"/>
        <end position="365"/>
    </location>
</feature>
<keyword evidence="9" id="KW-0812">Transmembrane</keyword>
<dbReference type="InterPro" id="IPR001940">
    <property type="entry name" value="Peptidase_S1C"/>
</dbReference>
<name>A0A1Y1CLG7_9BACT</name>
<keyword evidence="5" id="KW-0378">Hydrolase</keyword>
<evidence type="ECO:0000259" key="10">
    <source>
        <dbReference type="PROSITE" id="PS50106"/>
    </source>
</evidence>
<keyword evidence="9" id="KW-0472">Membrane</keyword>
<feature type="binding site" evidence="8">
    <location>
        <begin position="228"/>
        <end position="230"/>
    </location>
    <ligand>
        <name>substrate</name>
    </ligand>
</feature>
<dbReference type="Pfam" id="PF13180">
    <property type="entry name" value="PDZ_2"/>
    <property type="match status" value="1"/>
</dbReference>
<evidence type="ECO:0000256" key="9">
    <source>
        <dbReference type="SAM" id="Phobius"/>
    </source>
</evidence>
<evidence type="ECO:0000256" key="7">
    <source>
        <dbReference type="PIRSR" id="PIRSR611782-1"/>
    </source>
</evidence>
<dbReference type="PRINTS" id="PR00834">
    <property type="entry name" value="PROTEASES2C"/>
</dbReference>
<evidence type="ECO:0000256" key="2">
    <source>
        <dbReference type="ARBA" id="ARBA00022670"/>
    </source>
</evidence>
<evidence type="ECO:0000256" key="8">
    <source>
        <dbReference type="PIRSR" id="PIRSR611782-2"/>
    </source>
</evidence>
<dbReference type="SUPFAM" id="SSF50156">
    <property type="entry name" value="PDZ domain-like"/>
    <property type="match status" value="2"/>
</dbReference>
<dbReference type="PANTHER" id="PTHR22939:SF129">
    <property type="entry name" value="SERINE PROTEASE HTRA2, MITOCHONDRIAL"/>
    <property type="match status" value="1"/>
</dbReference>
<gene>
    <name evidence="11" type="ORF">ALGA_2954</name>
</gene>